<dbReference type="RefSeq" id="WP_145370075.1">
    <property type="nucleotide sequence ID" value="NZ_CP036275.1"/>
</dbReference>
<keyword evidence="2" id="KW-0732">Signal</keyword>
<sequence precursor="true">MRTLSFVLLISVAGAAPARAAIQSFPYQAECRADDIVVRSGPGQRYYATGKLERGTQVQVHRHDPGGWFMIAPPPGSFSWIDASLVKVTNQGEGVVDVPPLEDGRVPRAIVRIGSQLSDDHAYYGRELGSGDKVTILGEKTLQTDRGPVKMLKIEPPAREYRWIKGDFVVPVDPELRDELVSDPFAIPPHSKLAEPESDDSPAEMPIADGATGSDKPASKPVSVSNEVETSLERELIRSQQAGVVRQSGPTASELRDIRDQLSDLDRRYSDMMALDPGHWDLDGLAREYTELQAVATPAMANQIDLRLAAIDARRSILAEYEDFVRLTTETSKRDAQLLSMQNATGVPVPSGSPAPYGPPAPPTGDIPPIMIPTPPSAPVEAAPQTPAPASPQPSADQPETGTSVAPQLNGAGIIQRANRPLPGRPRYVLIAPDGRLLAWLEAEEGIDLESYVGRAMGLIGQRGFDRRLGADLLVVRRLVPVRLKP</sequence>
<feature type="region of interest" description="Disordered" evidence="1">
    <location>
        <begin position="185"/>
        <end position="223"/>
    </location>
</feature>
<evidence type="ECO:0000313" key="3">
    <source>
        <dbReference type="EMBL" id="QDU38825.1"/>
    </source>
</evidence>
<evidence type="ECO:0000256" key="2">
    <source>
        <dbReference type="SAM" id="SignalP"/>
    </source>
</evidence>
<keyword evidence="4" id="KW-1185">Reference proteome</keyword>
<protein>
    <submittedName>
        <fullName evidence="3">Bacterial SH3 domain protein</fullName>
    </submittedName>
</protein>
<dbReference type="AlphaFoldDB" id="A0A517Z8M8"/>
<gene>
    <name evidence="3" type="ORF">Mal4_31550</name>
</gene>
<evidence type="ECO:0000256" key="1">
    <source>
        <dbReference type="SAM" id="MobiDB-lite"/>
    </source>
</evidence>
<feature type="compositionally biased region" description="Pro residues" evidence="1">
    <location>
        <begin position="351"/>
        <end position="378"/>
    </location>
</feature>
<feature type="region of interest" description="Disordered" evidence="1">
    <location>
        <begin position="344"/>
        <end position="418"/>
    </location>
</feature>
<dbReference type="Gene3D" id="2.30.30.40">
    <property type="entry name" value="SH3 Domains"/>
    <property type="match status" value="1"/>
</dbReference>
<evidence type="ECO:0000313" key="4">
    <source>
        <dbReference type="Proteomes" id="UP000320496"/>
    </source>
</evidence>
<feature type="chain" id="PRO_5022075402" evidence="2">
    <location>
        <begin position="21"/>
        <end position="486"/>
    </location>
</feature>
<dbReference type="OrthoDB" id="288013at2"/>
<organism evidence="3 4">
    <name type="scientific">Maioricimonas rarisocia</name>
    <dbReference type="NCBI Taxonomy" id="2528026"/>
    <lineage>
        <taxon>Bacteria</taxon>
        <taxon>Pseudomonadati</taxon>
        <taxon>Planctomycetota</taxon>
        <taxon>Planctomycetia</taxon>
        <taxon>Planctomycetales</taxon>
        <taxon>Planctomycetaceae</taxon>
        <taxon>Maioricimonas</taxon>
    </lineage>
</organism>
<reference evidence="3 4" key="1">
    <citation type="submission" date="2019-02" db="EMBL/GenBank/DDBJ databases">
        <title>Deep-cultivation of Planctomycetes and their phenomic and genomic characterization uncovers novel biology.</title>
        <authorList>
            <person name="Wiegand S."/>
            <person name="Jogler M."/>
            <person name="Boedeker C."/>
            <person name="Pinto D."/>
            <person name="Vollmers J."/>
            <person name="Rivas-Marin E."/>
            <person name="Kohn T."/>
            <person name="Peeters S.H."/>
            <person name="Heuer A."/>
            <person name="Rast P."/>
            <person name="Oberbeckmann S."/>
            <person name="Bunk B."/>
            <person name="Jeske O."/>
            <person name="Meyerdierks A."/>
            <person name="Storesund J.E."/>
            <person name="Kallscheuer N."/>
            <person name="Luecker S."/>
            <person name="Lage O.M."/>
            <person name="Pohl T."/>
            <person name="Merkel B.J."/>
            <person name="Hornburger P."/>
            <person name="Mueller R.-W."/>
            <person name="Bruemmer F."/>
            <person name="Labrenz M."/>
            <person name="Spormann A.M."/>
            <person name="Op den Camp H."/>
            <person name="Overmann J."/>
            <person name="Amann R."/>
            <person name="Jetten M.S.M."/>
            <person name="Mascher T."/>
            <person name="Medema M.H."/>
            <person name="Devos D.P."/>
            <person name="Kaster A.-K."/>
            <person name="Ovreas L."/>
            <person name="Rohde M."/>
            <person name="Galperin M.Y."/>
            <person name="Jogler C."/>
        </authorList>
    </citation>
    <scope>NUCLEOTIDE SEQUENCE [LARGE SCALE GENOMIC DNA]</scope>
    <source>
        <strain evidence="3 4">Mal4</strain>
    </source>
</reference>
<dbReference type="KEGG" id="mri:Mal4_31550"/>
<dbReference type="EMBL" id="CP036275">
    <property type="protein sequence ID" value="QDU38825.1"/>
    <property type="molecule type" value="Genomic_DNA"/>
</dbReference>
<accession>A0A517Z8M8</accession>
<feature type="signal peptide" evidence="2">
    <location>
        <begin position="1"/>
        <end position="20"/>
    </location>
</feature>
<name>A0A517Z8M8_9PLAN</name>
<feature type="compositionally biased region" description="Polar residues" evidence="1">
    <location>
        <begin position="398"/>
        <end position="407"/>
    </location>
</feature>
<dbReference type="Proteomes" id="UP000320496">
    <property type="component" value="Chromosome"/>
</dbReference>
<proteinExistence type="predicted"/>